<accession>A0A848CM52</accession>
<dbReference type="EMBL" id="JABAFX010000029">
    <property type="protein sequence ID" value="NME57922.1"/>
    <property type="molecule type" value="Genomic_DNA"/>
</dbReference>
<comment type="caution">
    <text evidence="1">The sequence shown here is derived from an EMBL/GenBank/DDBJ whole genome shotgun (WGS) entry which is preliminary data.</text>
</comment>
<dbReference type="AlphaFoldDB" id="A0A848CM52"/>
<dbReference type="RefSeq" id="WP_168934028.1">
    <property type="nucleotide sequence ID" value="NZ_JABAFX010000029.1"/>
</dbReference>
<name>A0A848CM52_9FIRM</name>
<sequence length="99" mass="11281">MEKVVRIIVEPAKCDGALPLVYFGRKHGKLLGEYAEILPAILCSTVEVYDEALCKDKKKLLILLLFYMEYPIRTSRLAREGLLQTLLYYLKTKNTGKTG</sequence>
<protein>
    <submittedName>
        <fullName evidence="1">Uncharacterized protein</fullName>
    </submittedName>
</protein>
<evidence type="ECO:0000313" key="2">
    <source>
        <dbReference type="Proteomes" id="UP000580130"/>
    </source>
</evidence>
<dbReference type="Proteomes" id="UP000580130">
    <property type="component" value="Unassembled WGS sequence"/>
</dbReference>
<gene>
    <name evidence="1" type="ORF">HF855_10990</name>
</gene>
<reference evidence="1 2" key="1">
    <citation type="submission" date="2020-04" db="EMBL/GenBank/DDBJ databases">
        <authorList>
            <person name="Hitch T.C.A."/>
            <person name="Wylensek D."/>
            <person name="Clavel T."/>
        </authorList>
    </citation>
    <scope>NUCLEOTIDE SEQUENCE [LARGE SCALE GENOMIC DNA]</scope>
    <source>
        <strain evidence="1 2">BSM-383-APC-5F</strain>
    </source>
</reference>
<proteinExistence type="predicted"/>
<organism evidence="1 2">
    <name type="scientific">Dorea formicigenerans</name>
    <dbReference type="NCBI Taxonomy" id="39486"/>
    <lineage>
        <taxon>Bacteria</taxon>
        <taxon>Bacillati</taxon>
        <taxon>Bacillota</taxon>
        <taxon>Clostridia</taxon>
        <taxon>Lachnospirales</taxon>
        <taxon>Lachnospiraceae</taxon>
        <taxon>Dorea</taxon>
    </lineage>
</organism>
<evidence type="ECO:0000313" key="1">
    <source>
        <dbReference type="EMBL" id="NME57922.1"/>
    </source>
</evidence>